<feature type="transmembrane region" description="Helical" evidence="12">
    <location>
        <begin position="38"/>
        <end position="56"/>
    </location>
</feature>
<evidence type="ECO:0000256" key="11">
    <source>
        <dbReference type="ARBA" id="ARBA00035585"/>
    </source>
</evidence>
<keyword evidence="3" id="KW-0997">Cell inner membrane</keyword>
<evidence type="ECO:0000256" key="9">
    <source>
        <dbReference type="ARBA" id="ARBA00023303"/>
    </source>
</evidence>
<dbReference type="InterPro" id="IPR003691">
    <property type="entry name" value="FluC"/>
</dbReference>
<dbReference type="PANTHER" id="PTHR28259">
    <property type="entry name" value="FLUORIDE EXPORT PROTEIN 1-RELATED"/>
    <property type="match status" value="1"/>
</dbReference>
<evidence type="ECO:0000313" key="13">
    <source>
        <dbReference type="EMBL" id="PDH39859.1"/>
    </source>
</evidence>
<keyword evidence="8 12" id="KW-0472">Membrane</keyword>
<evidence type="ECO:0000256" key="12">
    <source>
        <dbReference type="HAMAP-Rule" id="MF_00454"/>
    </source>
</evidence>
<keyword evidence="12" id="KW-0479">Metal-binding</keyword>
<feature type="transmembrane region" description="Helical" evidence="12">
    <location>
        <begin position="68"/>
        <end position="89"/>
    </location>
</feature>
<dbReference type="HAMAP" id="MF_00454">
    <property type="entry name" value="FluC"/>
    <property type="match status" value="1"/>
</dbReference>
<evidence type="ECO:0000256" key="10">
    <source>
        <dbReference type="ARBA" id="ARBA00035120"/>
    </source>
</evidence>
<gene>
    <name evidence="12 13" type="primary">crcB</name>
    <name evidence="12" type="synonym">fluC</name>
    <name evidence="13" type="ORF">CNE99_04790</name>
</gene>
<dbReference type="GO" id="GO:0046872">
    <property type="term" value="F:metal ion binding"/>
    <property type="evidence" value="ECO:0007669"/>
    <property type="project" value="UniProtKB-KW"/>
</dbReference>
<evidence type="ECO:0000256" key="2">
    <source>
        <dbReference type="ARBA" id="ARBA00022475"/>
    </source>
</evidence>
<evidence type="ECO:0000313" key="14">
    <source>
        <dbReference type="Proteomes" id="UP000219327"/>
    </source>
</evidence>
<evidence type="ECO:0000256" key="7">
    <source>
        <dbReference type="ARBA" id="ARBA00023065"/>
    </source>
</evidence>
<dbReference type="PANTHER" id="PTHR28259:SF1">
    <property type="entry name" value="FLUORIDE EXPORT PROTEIN 1-RELATED"/>
    <property type="match status" value="1"/>
</dbReference>
<dbReference type="Pfam" id="PF02537">
    <property type="entry name" value="CRCB"/>
    <property type="match status" value="1"/>
</dbReference>
<feature type="binding site" evidence="12">
    <location>
        <position position="80"/>
    </location>
    <ligand>
        <name>Na(+)</name>
        <dbReference type="ChEBI" id="CHEBI:29101"/>
        <note>structural</note>
    </ligand>
</feature>
<sequence length="131" mass="13523">MTEFLAIALGGALGAILRWGITESVNKMTAGTFPYGTLVVNIVGSLLIGIAFVYMVERVQAGTFLSSAAIQSAVMVGLLGAFTTFSTFSLQTLQLLAEGRWLAGAAYILGSVLLCLLATGAGIGMARLQSS</sequence>
<dbReference type="GO" id="GO:0062054">
    <property type="term" value="F:fluoride channel activity"/>
    <property type="evidence" value="ECO:0007669"/>
    <property type="project" value="UniProtKB-UniRule"/>
</dbReference>
<dbReference type="EMBL" id="NTKD01000018">
    <property type="protein sequence ID" value="PDH39859.1"/>
    <property type="molecule type" value="Genomic_DNA"/>
</dbReference>
<comment type="function">
    <text evidence="12">Fluoride-specific ion channel. Important for reducing fluoride concentration in the cell, thus reducing its toxicity.</text>
</comment>
<keyword evidence="12" id="KW-0813">Transport</keyword>
<feature type="transmembrane region" description="Helical" evidence="12">
    <location>
        <begin position="101"/>
        <end position="126"/>
    </location>
</feature>
<keyword evidence="5 12" id="KW-1133">Transmembrane helix</keyword>
<comment type="catalytic activity">
    <reaction evidence="11">
        <text>fluoride(in) = fluoride(out)</text>
        <dbReference type="Rhea" id="RHEA:76159"/>
        <dbReference type="ChEBI" id="CHEBI:17051"/>
    </reaction>
    <physiologicalReaction direction="left-to-right" evidence="11">
        <dbReference type="Rhea" id="RHEA:76160"/>
    </physiologicalReaction>
</comment>
<accession>A0A2A5WTQ6</accession>
<keyword evidence="9 12" id="KW-0407">Ion channel</keyword>
<evidence type="ECO:0000256" key="4">
    <source>
        <dbReference type="ARBA" id="ARBA00022692"/>
    </source>
</evidence>
<dbReference type="GO" id="GO:0005886">
    <property type="term" value="C:plasma membrane"/>
    <property type="evidence" value="ECO:0007669"/>
    <property type="project" value="UniProtKB-SubCell"/>
</dbReference>
<evidence type="ECO:0000256" key="3">
    <source>
        <dbReference type="ARBA" id="ARBA00022519"/>
    </source>
</evidence>
<comment type="caution">
    <text evidence="13">The sequence shown here is derived from an EMBL/GenBank/DDBJ whole genome shotgun (WGS) entry which is preliminary data.</text>
</comment>
<protein>
    <recommendedName>
        <fullName evidence="12">Fluoride-specific ion channel FluC</fullName>
    </recommendedName>
</protein>
<keyword evidence="6 12" id="KW-0915">Sodium</keyword>
<organism evidence="13 14">
    <name type="scientific">OM182 bacterium MED-G24</name>
    <dbReference type="NCBI Taxonomy" id="1986255"/>
    <lineage>
        <taxon>Bacteria</taxon>
        <taxon>Pseudomonadati</taxon>
        <taxon>Pseudomonadota</taxon>
        <taxon>Gammaproteobacteria</taxon>
        <taxon>OMG group</taxon>
        <taxon>OM182 clade</taxon>
    </lineage>
</organism>
<keyword evidence="4 12" id="KW-0812">Transmembrane</keyword>
<comment type="similarity">
    <text evidence="10 12">Belongs to the fluoride channel Fluc/FEX (TC 1.A.43) family.</text>
</comment>
<reference evidence="13 14" key="1">
    <citation type="submission" date="2017-08" db="EMBL/GenBank/DDBJ databases">
        <title>Fine stratification of microbial communities through a metagenomic profile of the photic zone.</title>
        <authorList>
            <person name="Haro-Moreno J.M."/>
            <person name="Lopez-Perez M."/>
            <person name="De La Torre J."/>
            <person name="Picazo A."/>
            <person name="Camacho A."/>
            <person name="Rodriguez-Valera F."/>
        </authorList>
    </citation>
    <scope>NUCLEOTIDE SEQUENCE [LARGE SCALE GENOMIC DNA]</scope>
    <source>
        <strain evidence="13">MED-G24</strain>
    </source>
</reference>
<evidence type="ECO:0000256" key="8">
    <source>
        <dbReference type="ARBA" id="ARBA00023136"/>
    </source>
</evidence>
<name>A0A2A5WTQ6_9GAMM</name>
<dbReference type="NCBIfam" id="TIGR00494">
    <property type="entry name" value="crcB"/>
    <property type="match status" value="1"/>
</dbReference>
<dbReference type="AlphaFoldDB" id="A0A2A5WTQ6"/>
<keyword evidence="2 12" id="KW-1003">Cell membrane</keyword>
<keyword evidence="7 12" id="KW-0406">Ion transport</keyword>
<evidence type="ECO:0000256" key="5">
    <source>
        <dbReference type="ARBA" id="ARBA00022989"/>
    </source>
</evidence>
<feature type="binding site" evidence="12">
    <location>
        <position position="83"/>
    </location>
    <ligand>
        <name>Na(+)</name>
        <dbReference type="ChEBI" id="CHEBI:29101"/>
        <note>structural</note>
    </ligand>
</feature>
<proteinExistence type="inferred from homology"/>
<evidence type="ECO:0000256" key="6">
    <source>
        <dbReference type="ARBA" id="ARBA00023053"/>
    </source>
</evidence>
<evidence type="ECO:0000256" key="1">
    <source>
        <dbReference type="ARBA" id="ARBA00004651"/>
    </source>
</evidence>
<comment type="subcellular location">
    <subcellularLocation>
        <location evidence="1 12">Cell membrane</location>
        <topology evidence="1 12">Multi-pass membrane protein</topology>
    </subcellularLocation>
</comment>
<dbReference type="Proteomes" id="UP000219327">
    <property type="component" value="Unassembled WGS sequence"/>
</dbReference>
<comment type="activity regulation">
    <text evidence="12">Na(+) is not transported, but it plays an essential structural role and its presence is essential for fluoride channel function.</text>
</comment>
<dbReference type="GO" id="GO:0140114">
    <property type="term" value="P:cellular detoxification of fluoride"/>
    <property type="evidence" value="ECO:0007669"/>
    <property type="project" value="UniProtKB-UniRule"/>
</dbReference>